<comment type="caution">
    <text evidence="1">The sequence shown here is derived from an EMBL/GenBank/DDBJ whole genome shotgun (WGS) entry which is preliminary data.</text>
</comment>
<proteinExistence type="predicted"/>
<keyword evidence="2" id="KW-1185">Reference proteome</keyword>
<gene>
    <name evidence="1" type="ORF">LOD99_9758</name>
</gene>
<dbReference type="AlphaFoldDB" id="A0AAV7KLU6"/>
<evidence type="ECO:0000313" key="1">
    <source>
        <dbReference type="EMBL" id="KAI6661875.1"/>
    </source>
</evidence>
<name>A0AAV7KLU6_9METZ</name>
<dbReference type="Gene3D" id="3.30.420.10">
    <property type="entry name" value="Ribonuclease H-like superfamily/Ribonuclease H"/>
    <property type="match status" value="1"/>
</dbReference>
<sequence length="143" mass="16734">MARKFDFSQSYVRKIIKENGVIYHKCKRVPDSKPEQELRAKSRCLKLRRDFSPSSTTHIVMDDESYFGLNDDNINVNKGYYISESLSAKSLNPRISYTRKSKYQPKLLIWLAISKEGISEPYFCPRNLSVTGEIYRNQRIKSI</sequence>
<reference evidence="1 2" key="1">
    <citation type="journal article" date="2023" name="BMC Biol.">
        <title>The compact genome of the sponge Oopsacas minuta (Hexactinellida) is lacking key metazoan core genes.</title>
        <authorList>
            <person name="Santini S."/>
            <person name="Schenkelaars Q."/>
            <person name="Jourda C."/>
            <person name="Duchesne M."/>
            <person name="Belahbib H."/>
            <person name="Rocher C."/>
            <person name="Selva M."/>
            <person name="Riesgo A."/>
            <person name="Vervoort M."/>
            <person name="Leys S.P."/>
            <person name="Kodjabachian L."/>
            <person name="Le Bivic A."/>
            <person name="Borchiellini C."/>
            <person name="Claverie J.M."/>
            <person name="Renard E."/>
        </authorList>
    </citation>
    <scope>NUCLEOTIDE SEQUENCE [LARGE SCALE GENOMIC DNA]</scope>
    <source>
        <strain evidence="1">SPO-2</strain>
    </source>
</reference>
<accession>A0AAV7KLU6</accession>
<evidence type="ECO:0000313" key="2">
    <source>
        <dbReference type="Proteomes" id="UP001165289"/>
    </source>
</evidence>
<dbReference type="EMBL" id="JAKMXF010000004">
    <property type="protein sequence ID" value="KAI6661875.1"/>
    <property type="molecule type" value="Genomic_DNA"/>
</dbReference>
<dbReference type="GO" id="GO:0003676">
    <property type="term" value="F:nucleic acid binding"/>
    <property type="evidence" value="ECO:0007669"/>
    <property type="project" value="InterPro"/>
</dbReference>
<protein>
    <submittedName>
        <fullName evidence="1">Uncharacterized protein</fullName>
    </submittedName>
</protein>
<organism evidence="1 2">
    <name type="scientific">Oopsacas minuta</name>
    <dbReference type="NCBI Taxonomy" id="111878"/>
    <lineage>
        <taxon>Eukaryota</taxon>
        <taxon>Metazoa</taxon>
        <taxon>Porifera</taxon>
        <taxon>Hexactinellida</taxon>
        <taxon>Hexasterophora</taxon>
        <taxon>Lyssacinosida</taxon>
        <taxon>Leucopsacidae</taxon>
        <taxon>Oopsacas</taxon>
    </lineage>
</organism>
<dbReference type="InterPro" id="IPR036397">
    <property type="entry name" value="RNaseH_sf"/>
</dbReference>
<dbReference type="Proteomes" id="UP001165289">
    <property type="component" value="Unassembled WGS sequence"/>
</dbReference>